<feature type="compositionally biased region" description="Basic and acidic residues" evidence="1">
    <location>
        <begin position="151"/>
        <end position="172"/>
    </location>
</feature>
<reference evidence="2" key="2">
    <citation type="submission" date="2025-08" db="UniProtKB">
        <authorList>
            <consortium name="Ensembl"/>
        </authorList>
    </citation>
    <scope>IDENTIFICATION</scope>
</reference>
<sequence>MGSKALSHDSIFLLDTEPEMSARRIYPSPEPQRGRPLQRSQVSRTLPRSGTSDVPGAVSGLMFGAVPQYVPRSGIWIGGSKIAELPSLHPRRSSNSPPLIRSDTISDDFEEISVDEESPRTPKKKTSPPKIMTLKKGKAKQEEPILLVVSGEEKSTTKPKEADQNKSEKDSAGKPVGRQSDYATSPSEPAWITMVKQRQKSSQANIPKKEANTKNKAGIKAEIKEPRHGAEPATAHKTTLQKGIGLASENQPRKTFTSDVDKLVKTEQRKLPKSTKTGFEDPKIGQLPAAAKETRQSSTLPAVFREPVEPEEPVWFSLAKEKAKAWSHIAEIMQ</sequence>
<feature type="region of interest" description="Disordered" evidence="1">
    <location>
        <begin position="267"/>
        <end position="305"/>
    </location>
</feature>
<feature type="compositionally biased region" description="Polar residues" evidence="1">
    <location>
        <begin position="38"/>
        <end position="52"/>
    </location>
</feature>
<evidence type="ECO:0000313" key="3">
    <source>
        <dbReference type="Proteomes" id="UP000008912"/>
    </source>
</evidence>
<feature type="compositionally biased region" description="Basic residues" evidence="1">
    <location>
        <begin position="121"/>
        <end position="138"/>
    </location>
</feature>
<feature type="compositionally biased region" description="Basic and acidic residues" evidence="1">
    <location>
        <begin position="207"/>
        <end position="230"/>
    </location>
</feature>
<reference evidence="2" key="3">
    <citation type="submission" date="2025-09" db="UniProtKB">
        <authorList>
            <consortium name="Ensembl"/>
        </authorList>
    </citation>
    <scope>IDENTIFICATION</scope>
</reference>
<dbReference type="GeneTree" id="ENSGT00940000163031"/>
<evidence type="ECO:0000256" key="1">
    <source>
        <dbReference type="SAM" id="MobiDB-lite"/>
    </source>
</evidence>
<feature type="compositionally biased region" description="Acidic residues" evidence="1">
    <location>
        <begin position="105"/>
        <end position="116"/>
    </location>
</feature>
<organism evidence="2 3">
    <name type="scientific">Ailuropoda melanoleuca</name>
    <name type="common">Giant panda</name>
    <dbReference type="NCBI Taxonomy" id="9646"/>
    <lineage>
        <taxon>Eukaryota</taxon>
        <taxon>Metazoa</taxon>
        <taxon>Chordata</taxon>
        <taxon>Craniata</taxon>
        <taxon>Vertebrata</taxon>
        <taxon>Euteleostomi</taxon>
        <taxon>Mammalia</taxon>
        <taxon>Eutheria</taxon>
        <taxon>Laurasiatheria</taxon>
        <taxon>Carnivora</taxon>
        <taxon>Caniformia</taxon>
        <taxon>Ursidae</taxon>
        <taxon>Ailuropoda</taxon>
    </lineage>
</organism>
<evidence type="ECO:0000313" key="2">
    <source>
        <dbReference type="Ensembl" id="ENSAMEP00000036916.1"/>
    </source>
</evidence>
<dbReference type="AlphaFoldDB" id="A0A7N5P850"/>
<feature type="region of interest" description="Disordered" evidence="1">
    <location>
        <begin position="83"/>
        <end position="236"/>
    </location>
</feature>
<dbReference type="Proteomes" id="UP000008912">
    <property type="component" value="Unassembled WGS sequence"/>
</dbReference>
<dbReference type="PANTHER" id="PTHR47743">
    <property type="entry name" value="KIAA1210 / KIAA1211 FAMILY MEMBER"/>
    <property type="match status" value="1"/>
</dbReference>
<dbReference type="InterPro" id="IPR026713">
    <property type="entry name" value="CRACD-like"/>
</dbReference>
<proteinExistence type="predicted"/>
<dbReference type="Ensembl" id="ENSAMET00000050232.1">
    <property type="protein sequence ID" value="ENSAMEP00000036916.1"/>
    <property type="gene ID" value="ENSAMEG00000029352.1"/>
</dbReference>
<name>A0A7N5P850_AILME</name>
<protein>
    <submittedName>
        <fullName evidence="2">Uncharacterized protein</fullName>
    </submittedName>
</protein>
<reference evidence="2 3" key="1">
    <citation type="journal article" date="2010" name="Nature">
        <title>The sequence and de novo assembly of the giant panda genome.</title>
        <authorList>
            <person name="Li R."/>
            <person name="Fan W."/>
            <person name="Tian G."/>
            <person name="Zhu H."/>
            <person name="He L."/>
            <person name="Cai J."/>
            <person name="Huang Q."/>
            <person name="Cai Q."/>
            <person name="Li B."/>
            <person name="Bai Y."/>
            <person name="Zhang Z."/>
            <person name="Zhang Y."/>
            <person name="Wang W."/>
            <person name="Li J."/>
            <person name="Wei F."/>
            <person name="Li H."/>
            <person name="Jian M."/>
            <person name="Li J."/>
            <person name="Zhang Z."/>
            <person name="Nielsen R."/>
            <person name="Li D."/>
            <person name="Gu W."/>
            <person name="Yang Z."/>
            <person name="Xuan Z."/>
            <person name="Ryder O.A."/>
            <person name="Leung F.C."/>
            <person name="Zhou Y."/>
            <person name="Cao J."/>
            <person name="Sun X."/>
            <person name="Fu Y."/>
            <person name="Fang X."/>
            <person name="Guo X."/>
            <person name="Wang B."/>
            <person name="Hou R."/>
            <person name="Shen F."/>
            <person name="Mu B."/>
            <person name="Ni P."/>
            <person name="Lin R."/>
            <person name="Qian W."/>
            <person name="Wang G."/>
            <person name="Yu C."/>
            <person name="Nie W."/>
            <person name="Wang J."/>
            <person name="Wu Z."/>
            <person name="Liang H."/>
            <person name="Min J."/>
            <person name="Wu Q."/>
            <person name="Cheng S."/>
            <person name="Ruan J."/>
            <person name="Wang M."/>
            <person name="Shi Z."/>
            <person name="Wen M."/>
            <person name="Liu B."/>
            <person name="Ren X."/>
            <person name="Zheng H."/>
            <person name="Dong D."/>
            <person name="Cook K."/>
            <person name="Shan G."/>
            <person name="Zhang H."/>
            <person name="Kosiol C."/>
            <person name="Xie X."/>
            <person name="Lu Z."/>
            <person name="Zheng H."/>
            <person name="Li Y."/>
            <person name="Steiner C.C."/>
            <person name="Lam T.T."/>
            <person name="Lin S."/>
            <person name="Zhang Q."/>
            <person name="Li G."/>
            <person name="Tian J."/>
            <person name="Gong T."/>
            <person name="Liu H."/>
            <person name="Zhang D."/>
            <person name="Fang L."/>
            <person name="Ye C."/>
            <person name="Zhang J."/>
            <person name="Hu W."/>
            <person name="Xu A."/>
            <person name="Ren Y."/>
            <person name="Zhang G."/>
            <person name="Bruford M.W."/>
            <person name="Li Q."/>
            <person name="Ma L."/>
            <person name="Guo Y."/>
            <person name="An N."/>
            <person name="Hu Y."/>
            <person name="Zheng Y."/>
            <person name="Shi Y."/>
            <person name="Li Z."/>
            <person name="Liu Q."/>
            <person name="Chen Y."/>
            <person name="Zhao J."/>
            <person name="Qu N."/>
            <person name="Zhao S."/>
            <person name="Tian F."/>
            <person name="Wang X."/>
            <person name="Wang H."/>
            <person name="Xu L."/>
            <person name="Liu X."/>
            <person name="Vinar T."/>
            <person name="Wang Y."/>
            <person name="Lam T.W."/>
            <person name="Yiu S.M."/>
            <person name="Liu S."/>
            <person name="Zhang H."/>
            <person name="Li D."/>
            <person name="Huang Y."/>
            <person name="Wang X."/>
            <person name="Yang G."/>
            <person name="Jiang Z."/>
            <person name="Wang J."/>
            <person name="Qin N."/>
            <person name="Li L."/>
            <person name="Li J."/>
            <person name="Bolund L."/>
            <person name="Kristiansen K."/>
            <person name="Wong G.K."/>
            <person name="Olson M."/>
            <person name="Zhang X."/>
            <person name="Li S."/>
            <person name="Yang H."/>
            <person name="Wang J."/>
            <person name="Wang J."/>
        </authorList>
    </citation>
    <scope>NUCLEOTIDE SEQUENCE [LARGE SCALE GENOMIC DNA]</scope>
</reference>
<dbReference type="InParanoid" id="A0A7N5P850"/>
<accession>A0A7N5P850</accession>
<feature type="region of interest" description="Disordered" evidence="1">
    <location>
        <begin position="18"/>
        <end position="58"/>
    </location>
</feature>
<keyword evidence="3" id="KW-1185">Reference proteome</keyword>
<dbReference type="PANTHER" id="PTHR47743:SF2">
    <property type="entry name" value="ACROSOMAL PROTEIN KIAA1210"/>
    <property type="match status" value="1"/>
</dbReference>